<accession>A0A059FWB6</accession>
<proteinExistence type="predicted"/>
<dbReference type="PATRIC" id="fig|1280951.3.peg.1420"/>
<name>A0A059FWB6_9PROT</name>
<reference evidence="1 2" key="1">
    <citation type="submission" date="2013-04" db="EMBL/GenBank/DDBJ databases">
        <title>Hyphomonas hirschiana VP5 Genome Sequencing.</title>
        <authorList>
            <person name="Lai Q."/>
            <person name="Shao Z."/>
        </authorList>
    </citation>
    <scope>NUCLEOTIDE SEQUENCE [LARGE SCALE GENOMIC DNA]</scope>
    <source>
        <strain evidence="1 2">VP5</strain>
    </source>
</reference>
<protein>
    <recommendedName>
        <fullName evidence="3">Glycosyltransferase</fullName>
    </recommendedName>
</protein>
<dbReference type="InterPro" id="IPR029044">
    <property type="entry name" value="Nucleotide-diphossugar_trans"/>
</dbReference>
<dbReference type="AlphaFoldDB" id="A0A059FWB6"/>
<dbReference type="RefSeq" id="WP_011646905.1">
    <property type="nucleotide sequence ID" value="NZ_ARYI01000005.1"/>
</dbReference>
<dbReference type="InterPro" id="IPR018641">
    <property type="entry name" value="Trfase_1_rSAM/seldom-assoc"/>
</dbReference>
<dbReference type="PANTHER" id="PTHR36529">
    <property type="entry name" value="SLL1095 PROTEIN"/>
    <property type="match status" value="1"/>
</dbReference>
<dbReference type="SUPFAM" id="SSF53448">
    <property type="entry name" value="Nucleotide-diphospho-sugar transferases"/>
    <property type="match status" value="1"/>
</dbReference>
<dbReference type="Gene3D" id="3.90.550.10">
    <property type="entry name" value="Spore Coat Polysaccharide Biosynthesis Protein SpsA, Chain A"/>
    <property type="match status" value="1"/>
</dbReference>
<dbReference type="OrthoDB" id="9798250at2"/>
<comment type="caution">
    <text evidence="1">The sequence shown here is derived from an EMBL/GenBank/DDBJ whole genome shotgun (WGS) entry which is preliminary data.</text>
</comment>
<evidence type="ECO:0000313" key="1">
    <source>
        <dbReference type="EMBL" id="KCZ94980.1"/>
    </source>
</evidence>
<dbReference type="EMBL" id="ARYI01000005">
    <property type="protein sequence ID" value="KCZ94980.1"/>
    <property type="molecule type" value="Genomic_DNA"/>
</dbReference>
<evidence type="ECO:0008006" key="3">
    <source>
        <dbReference type="Google" id="ProtNLM"/>
    </source>
</evidence>
<sequence>MRTISLLIFAKPPRMGLSKTRLAEGLGATEARRIASFTLASTLRAARASGLEVKVYTTPDRMGDTPNGRAVFGGLPVHPQGPGTLTERLERGLNDAPPGMVFFIGSDAPDITPGLLRRAVRGLAQHDAVFGPALDGGFWLFGMHKGPQTRSPFRRVRWSGPHAMEDVWSHLPETARVWLLPPLIDIDAAPDWDSWRLSRRKSHRK</sequence>
<gene>
    <name evidence="1" type="ORF">HHI_07022</name>
</gene>
<organism evidence="1 2">
    <name type="scientific">Hyphomonas hirschiana VP5</name>
    <dbReference type="NCBI Taxonomy" id="1280951"/>
    <lineage>
        <taxon>Bacteria</taxon>
        <taxon>Pseudomonadati</taxon>
        <taxon>Pseudomonadota</taxon>
        <taxon>Alphaproteobacteria</taxon>
        <taxon>Hyphomonadales</taxon>
        <taxon>Hyphomonadaceae</taxon>
        <taxon>Hyphomonas</taxon>
    </lineage>
</organism>
<dbReference type="Proteomes" id="UP000025061">
    <property type="component" value="Unassembled WGS sequence"/>
</dbReference>
<keyword evidence="2" id="KW-1185">Reference proteome</keyword>
<dbReference type="Pfam" id="PF09837">
    <property type="entry name" value="DUF2064"/>
    <property type="match status" value="1"/>
</dbReference>
<dbReference type="PANTHER" id="PTHR36529:SF1">
    <property type="entry name" value="GLYCOSYLTRANSFERASE"/>
    <property type="match status" value="1"/>
</dbReference>
<evidence type="ECO:0000313" key="2">
    <source>
        <dbReference type="Proteomes" id="UP000025061"/>
    </source>
</evidence>